<dbReference type="OrthoDB" id="9991317at2759"/>
<dbReference type="SUPFAM" id="SSF81901">
    <property type="entry name" value="HCP-like"/>
    <property type="match status" value="1"/>
</dbReference>
<dbReference type="EMBL" id="ML742096">
    <property type="protein sequence ID" value="KAE8150354.1"/>
    <property type="molecule type" value="Genomic_DNA"/>
</dbReference>
<reference evidence="3 4" key="1">
    <citation type="submission" date="2019-04" db="EMBL/GenBank/DDBJ databases">
        <title>Friends and foes A comparative genomics study of 23 Aspergillus species from section Flavi.</title>
        <authorList>
            <consortium name="DOE Joint Genome Institute"/>
            <person name="Kjaerbolling I."/>
            <person name="Vesth T."/>
            <person name="Frisvad J.C."/>
            <person name="Nybo J.L."/>
            <person name="Theobald S."/>
            <person name="Kildgaard S."/>
            <person name="Isbrandt T."/>
            <person name="Kuo A."/>
            <person name="Sato A."/>
            <person name="Lyhne E.K."/>
            <person name="Kogle M.E."/>
            <person name="Wiebenga A."/>
            <person name="Kun R.S."/>
            <person name="Lubbers R.J."/>
            <person name="Makela M.R."/>
            <person name="Barry K."/>
            <person name="Chovatia M."/>
            <person name="Clum A."/>
            <person name="Daum C."/>
            <person name="Haridas S."/>
            <person name="He G."/>
            <person name="LaButti K."/>
            <person name="Lipzen A."/>
            <person name="Mondo S."/>
            <person name="Riley R."/>
            <person name="Salamov A."/>
            <person name="Simmons B.A."/>
            <person name="Magnuson J.K."/>
            <person name="Henrissat B."/>
            <person name="Mortensen U.H."/>
            <person name="Larsen T.O."/>
            <person name="Devries R.P."/>
            <person name="Grigoriev I.V."/>
            <person name="Machida M."/>
            <person name="Baker S.E."/>
            <person name="Andersen M.R."/>
        </authorList>
    </citation>
    <scope>NUCLEOTIDE SEQUENCE [LARGE SCALE GENOMIC DNA]</scope>
    <source>
        <strain evidence="3 4">IBT 18842</strain>
    </source>
</reference>
<dbReference type="Proteomes" id="UP000325780">
    <property type="component" value="Unassembled WGS sequence"/>
</dbReference>
<dbReference type="Pfam" id="PF12770">
    <property type="entry name" value="CHAT"/>
    <property type="match status" value="1"/>
</dbReference>
<organism evidence="3 4">
    <name type="scientific">Aspergillus avenaceus</name>
    <dbReference type="NCBI Taxonomy" id="36643"/>
    <lineage>
        <taxon>Eukaryota</taxon>
        <taxon>Fungi</taxon>
        <taxon>Dikarya</taxon>
        <taxon>Ascomycota</taxon>
        <taxon>Pezizomycotina</taxon>
        <taxon>Eurotiomycetes</taxon>
        <taxon>Eurotiomycetidae</taxon>
        <taxon>Eurotiales</taxon>
        <taxon>Aspergillaceae</taxon>
        <taxon>Aspergillus</taxon>
        <taxon>Aspergillus subgen. Circumdati</taxon>
    </lineage>
</organism>
<keyword evidence="4" id="KW-1185">Reference proteome</keyword>
<name>A0A5N6TVQ9_ASPAV</name>
<evidence type="ECO:0000313" key="3">
    <source>
        <dbReference type="EMBL" id="KAE8150354.1"/>
    </source>
</evidence>
<sequence length="1346" mass="151060">MGDPPAQKVIPQAFIDAAKATFARDRPLVDDLRRGSFFDDPNYLDSLSHDAKSLICAVQHFGDHPDRPGLCHIQSEQALQKYDITLNETHLSTAFALEAMSLRYVPAMHPGRGKSNHHMGCLFQRRWEVKKDLADLNDAVRYYKLAVDVAVESDEVLSEWVCDVAAVFMHRYLRTKQPGDREDAYIYFDWAIELAGESPTRARHISNKGEFLRRTTADTDPNRVDLLTQSIECHEEAVAFCEAHPGLSSKPRIPYGMIHRNAAQSYQARFVATKEATDGERFCSLLEKALTFETEGSNDWERFMVEFAEYYELEARLRGEVEKVVEKACEKWRQVIAKKPNSIASRVNLAVHYQKNAVSYLDQKADSLLSQAVELIEESLRLLNTGYHNPGWVYISACSVYYARYEHSGAVADIDRAIEFAQQATALNREEYDWCRLLSQALIVRYERLRQPGDLQKAGSVALLANQRCPPENFAGKGQCMWMMGKAAMAGYISARNASMLQNSIVAFLVANGLFPRDDSSRPLLLNDLGNAYTQAFTHEANTTHLDKAIEAYKESLSELQRMHKTDQHPNIFMVNAELGYVMLVRFLHWRAESDIEAAVRYYQRSLSSIDESHPRYAIRVGNITYALQLRFEIKRDIKDLKEAQRLLLRAIGGPVPLSDAHKIGLATSLGNTYQSSFKVTEQQADLENAIEHYNQAIAIQGVPLATDRALAMLNKGEVLQLMAKDSDRAFKLEESRQAFDGALQMLSEDNPYYWSVLTHYSDLLYNMFNGRIGPEPDAHGRRALEQCSRVAHLESRSPADRIKAASIAAALVTDLDHDHARARDYILICLKLLPEAILLHENRLEQLRLVRAYQYLPSSAAALSLSAGDPPSTVVHRLELARAFIWDRIEGRPSQLEHLEVEHRELAGRFRILQQRVAQQSRSSSQVGGDFSSVSQGDANRMQRQQDADEYRRVLQAIRELPSFGSFLQTPDAPTDLQGFAQDAPVIFINASAYRSDALIITKDGVSYLPLPLFEMEQVKIHAARFRWALDLLSKGHEQAQAFSEYQDVMKWLWESAAKPVLDSIDWSKYECGPYGKPRVMWVSTGWISVLPIHAAGDYGESTTDEPRSVHDIAVSSYTNSLKALEFTRFNAQRLKSQPSTRQAIIAAMATTPGLGPEGDLDVEPEIDAITTTLAPSFNVKTLRQPDARSVKGGLASATLAHFACHARADRDDPSRSAIMLQDNQTKPSPFSVRVLLKLNLKTCELVYLAACESGASKDLRLRDEGIHIAGGFHIAGVPHVISTLWKVSDTVSAQLAGLFYENLKNNKTEVDLTRAPDALHKAVGELKRQGVHPMLYGPFIHSGP</sequence>
<dbReference type="InterPro" id="IPR011990">
    <property type="entry name" value="TPR-like_helical_dom_sf"/>
</dbReference>
<evidence type="ECO:0000313" key="4">
    <source>
        <dbReference type="Proteomes" id="UP000325780"/>
    </source>
</evidence>
<feature type="region of interest" description="Disordered" evidence="1">
    <location>
        <begin position="922"/>
        <end position="947"/>
    </location>
</feature>
<evidence type="ECO:0000259" key="2">
    <source>
        <dbReference type="Pfam" id="PF12770"/>
    </source>
</evidence>
<dbReference type="Gene3D" id="1.25.40.10">
    <property type="entry name" value="Tetratricopeptide repeat domain"/>
    <property type="match status" value="3"/>
</dbReference>
<proteinExistence type="predicted"/>
<evidence type="ECO:0000256" key="1">
    <source>
        <dbReference type="SAM" id="MobiDB-lite"/>
    </source>
</evidence>
<protein>
    <submittedName>
        <fullName evidence="3">CHAT domain-containing protein</fullName>
    </submittedName>
</protein>
<gene>
    <name evidence="3" type="ORF">BDV25DRAFT_112833</name>
</gene>
<dbReference type="InterPro" id="IPR024983">
    <property type="entry name" value="CHAT_dom"/>
</dbReference>
<feature type="compositionally biased region" description="Polar residues" evidence="1">
    <location>
        <begin position="933"/>
        <end position="944"/>
    </location>
</feature>
<accession>A0A5N6TVQ9</accession>
<feature type="domain" description="CHAT" evidence="2">
    <location>
        <begin position="1049"/>
        <end position="1326"/>
    </location>
</feature>